<evidence type="ECO:0000313" key="4">
    <source>
        <dbReference type="EMBL" id="GAI21650.1"/>
    </source>
</evidence>
<comment type="similarity">
    <text evidence="1">Belongs to the glycosyl hydrolase 57 family.</text>
</comment>
<dbReference type="SUPFAM" id="SSF88713">
    <property type="entry name" value="Glycoside hydrolase/deacetylase"/>
    <property type="match status" value="1"/>
</dbReference>
<dbReference type="Pfam" id="PF03065">
    <property type="entry name" value="Glyco_hydro_57"/>
    <property type="match status" value="1"/>
</dbReference>
<dbReference type="InterPro" id="IPR004300">
    <property type="entry name" value="Glyco_hydro_57_N"/>
</dbReference>
<dbReference type="InterPro" id="IPR011330">
    <property type="entry name" value="Glyco_hydro/deAcase_b/a-brl"/>
</dbReference>
<accession>X1N477</accession>
<evidence type="ECO:0000256" key="2">
    <source>
        <dbReference type="ARBA" id="ARBA00023277"/>
    </source>
</evidence>
<dbReference type="EMBL" id="BARV01019933">
    <property type="protein sequence ID" value="GAI21650.1"/>
    <property type="molecule type" value="Genomic_DNA"/>
</dbReference>
<evidence type="ECO:0000256" key="1">
    <source>
        <dbReference type="ARBA" id="ARBA00006821"/>
    </source>
</evidence>
<comment type="caution">
    <text evidence="4">The sequence shown here is derived from an EMBL/GenBank/DDBJ whole genome shotgun (WGS) entry which is preliminary data.</text>
</comment>
<reference evidence="4" key="1">
    <citation type="journal article" date="2014" name="Front. Microbiol.">
        <title>High frequency of phylogenetically diverse reductive dehalogenase-homologous genes in deep subseafloor sedimentary metagenomes.</title>
        <authorList>
            <person name="Kawai M."/>
            <person name="Futagami T."/>
            <person name="Toyoda A."/>
            <person name="Takaki Y."/>
            <person name="Nishi S."/>
            <person name="Hori S."/>
            <person name="Arai W."/>
            <person name="Tsubouchi T."/>
            <person name="Morono Y."/>
            <person name="Uchiyama I."/>
            <person name="Ito T."/>
            <person name="Fujiyama A."/>
            <person name="Inagaki F."/>
            <person name="Takami H."/>
        </authorList>
    </citation>
    <scope>NUCLEOTIDE SEQUENCE</scope>
    <source>
        <strain evidence="4">Expedition CK06-06</strain>
    </source>
</reference>
<sequence length="109" mass="12834">MRLRHYTVFDKNDRYFDDYKNAAICRKVANKCYLPANRLILDMIRQFDGRFKVAYSITGVLLEQLLSFSPEVMSTFDALAETGCVEFLAETYYHSLSFLYSRDEFVEQV</sequence>
<evidence type="ECO:0000259" key="3">
    <source>
        <dbReference type="Pfam" id="PF03065"/>
    </source>
</evidence>
<dbReference type="GO" id="GO:0003824">
    <property type="term" value="F:catalytic activity"/>
    <property type="evidence" value="ECO:0007669"/>
    <property type="project" value="InterPro"/>
</dbReference>
<feature type="domain" description="Glycoside hydrolase family 57 N-terminal" evidence="3">
    <location>
        <begin position="12"/>
        <end position="109"/>
    </location>
</feature>
<proteinExistence type="inferred from homology"/>
<organism evidence="4">
    <name type="scientific">marine sediment metagenome</name>
    <dbReference type="NCBI Taxonomy" id="412755"/>
    <lineage>
        <taxon>unclassified sequences</taxon>
        <taxon>metagenomes</taxon>
        <taxon>ecological metagenomes</taxon>
    </lineage>
</organism>
<name>X1N477_9ZZZZ</name>
<gene>
    <name evidence="4" type="ORF">S06H3_33406</name>
</gene>
<dbReference type="AlphaFoldDB" id="X1N477"/>
<protein>
    <recommendedName>
        <fullName evidence="3">Glycoside hydrolase family 57 N-terminal domain-containing protein</fullName>
    </recommendedName>
</protein>
<keyword evidence="2" id="KW-0119">Carbohydrate metabolism</keyword>
<dbReference type="Gene3D" id="3.20.110.20">
    <property type="match status" value="1"/>
</dbReference>
<feature type="non-terminal residue" evidence="4">
    <location>
        <position position="109"/>
    </location>
</feature>
<dbReference type="GO" id="GO:0005975">
    <property type="term" value="P:carbohydrate metabolic process"/>
    <property type="evidence" value="ECO:0007669"/>
    <property type="project" value="InterPro"/>
</dbReference>